<dbReference type="PANTHER" id="PTHR24345">
    <property type="entry name" value="SERINE/THREONINE-PROTEIN KINASE PLK"/>
    <property type="match status" value="1"/>
</dbReference>
<dbReference type="EMBL" id="CAJJDN010000172">
    <property type="protein sequence ID" value="CAD8127040.1"/>
    <property type="molecule type" value="Genomic_DNA"/>
</dbReference>
<dbReference type="OrthoDB" id="4062651at2759"/>
<keyword evidence="4" id="KW-0418">Kinase</keyword>
<dbReference type="GO" id="GO:0005634">
    <property type="term" value="C:nucleus"/>
    <property type="evidence" value="ECO:0007669"/>
    <property type="project" value="TreeGrafter"/>
</dbReference>
<evidence type="ECO:0000256" key="5">
    <source>
        <dbReference type="ARBA" id="ARBA00022840"/>
    </source>
</evidence>
<evidence type="ECO:0000256" key="3">
    <source>
        <dbReference type="ARBA" id="ARBA00022741"/>
    </source>
</evidence>
<gene>
    <name evidence="7" type="ORF">PSON_ATCC_30995.1.T1720091</name>
</gene>
<organism evidence="7 8">
    <name type="scientific">Paramecium sonneborni</name>
    <dbReference type="NCBI Taxonomy" id="65129"/>
    <lineage>
        <taxon>Eukaryota</taxon>
        <taxon>Sar</taxon>
        <taxon>Alveolata</taxon>
        <taxon>Ciliophora</taxon>
        <taxon>Intramacronucleata</taxon>
        <taxon>Oligohymenophorea</taxon>
        <taxon>Peniculida</taxon>
        <taxon>Parameciidae</taxon>
        <taxon>Paramecium</taxon>
    </lineage>
</organism>
<dbReference type="AlphaFoldDB" id="A0A8S1RJ29"/>
<dbReference type="PROSITE" id="PS50011">
    <property type="entry name" value="PROTEIN_KINASE_DOM"/>
    <property type="match status" value="1"/>
</dbReference>
<keyword evidence="8" id="KW-1185">Reference proteome</keyword>
<evidence type="ECO:0000259" key="6">
    <source>
        <dbReference type="PROSITE" id="PS50011"/>
    </source>
</evidence>
<dbReference type="SMART" id="SM00220">
    <property type="entry name" value="S_TKc"/>
    <property type="match status" value="1"/>
</dbReference>
<protein>
    <recommendedName>
        <fullName evidence="6">Protein kinase domain-containing protein</fullName>
    </recommendedName>
</protein>
<keyword evidence="3" id="KW-0547">Nucleotide-binding</keyword>
<proteinExistence type="predicted"/>
<dbReference type="InterPro" id="IPR008271">
    <property type="entry name" value="Ser/Thr_kinase_AS"/>
</dbReference>
<dbReference type="PROSITE" id="PS00108">
    <property type="entry name" value="PROTEIN_KINASE_ST"/>
    <property type="match status" value="1"/>
</dbReference>
<dbReference type="Pfam" id="PF00069">
    <property type="entry name" value="Pkinase"/>
    <property type="match status" value="1"/>
</dbReference>
<accession>A0A8S1RJ29</accession>
<name>A0A8S1RJ29_9CILI</name>
<dbReference type="GO" id="GO:0005524">
    <property type="term" value="F:ATP binding"/>
    <property type="evidence" value="ECO:0007669"/>
    <property type="project" value="UniProtKB-KW"/>
</dbReference>
<dbReference type="GO" id="GO:0004674">
    <property type="term" value="F:protein serine/threonine kinase activity"/>
    <property type="evidence" value="ECO:0007669"/>
    <property type="project" value="UniProtKB-KW"/>
</dbReference>
<dbReference type="InterPro" id="IPR000719">
    <property type="entry name" value="Prot_kinase_dom"/>
</dbReference>
<evidence type="ECO:0000313" key="8">
    <source>
        <dbReference type="Proteomes" id="UP000692954"/>
    </source>
</evidence>
<dbReference type="PANTHER" id="PTHR24345:SF0">
    <property type="entry name" value="CELL CYCLE SERINE_THREONINE-PROTEIN KINASE CDC5_MSD2"/>
    <property type="match status" value="1"/>
</dbReference>
<comment type="caution">
    <text evidence="7">The sequence shown here is derived from an EMBL/GenBank/DDBJ whole genome shotgun (WGS) entry which is preliminary data.</text>
</comment>
<feature type="domain" description="Protein kinase" evidence="6">
    <location>
        <begin position="87"/>
        <end position="385"/>
    </location>
</feature>
<keyword evidence="1" id="KW-0723">Serine/threonine-protein kinase</keyword>
<dbReference type="FunFam" id="1.10.510.10:FF:001769">
    <property type="entry name" value="Uncharacterized protein"/>
    <property type="match status" value="1"/>
</dbReference>
<evidence type="ECO:0000313" key="7">
    <source>
        <dbReference type="EMBL" id="CAD8127040.1"/>
    </source>
</evidence>
<keyword evidence="2" id="KW-0808">Transferase</keyword>
<evidence type="ECO:0000256" key="1">
    <source>
        <dbReference type="ARBA" id="ARBA00022527"/>
    </source>
</evidence>
<reference evidence="7" key="1">
    <citation type="submission" date="2021-01" db="EMBL/GenBank/DDBJ databases">
        <authorList>
            <consortium name="Genoscope - CEA"/>
            <person name="William W."/>
        </authorList>
    </citation>
    <scope>NUCLEOTIDE SEQUENCE</scope>
</reference>
<evidence type="ECO:0000256" key="4">
    <source>
        <dbReference type="ARBA" id="ARBA00022777"/>
    </source>
</evidence>
<sequence>MMSKQQGVLMEQKAKQVKIFLKTILTLAAQTNQPFYALSLRIMKLWQLQIKSSYDNSLRTKRRKKGRRMNKHLQYIKIYMQQINQIADHLYLIQQGNNSYIHRQVGASDTVVIKSVFHAQLFMEDDSVCHSVHQRECQDLQNEWKILSQLNHPNIIKAQQFIPNHQLGPAGGNLQCCSLFLENATCDLHTLCKSNETSLKIIIKYFTQISIAVEYLHSQYIAHNDIKLENMLVMNRNIIKLADFGFSYRPSYEELLSKWLPRTLTSYSSPEIVNFRLNVVDGEFDEFCLFSSDVYALTTALFLAIYKRPPIMGQFPTVDDQYYQLLINQPDLFWQLDFIQKVDSQLMREHIPKQLLENLKDLMEGGLAEEYNRITIQEFVNHEFFKYAKQIEGEQF</sequence>
<evidence type="ECO:0000256" key="2">
    <source>
        <dbReference type="ARBA" id="ARBA00022679"/>
    </source>
</evidence>
<keyword evidence="5" id="KW-0067">ATP-binding</keyword>
<dbReference type="Proteomes" id="UP000692954">
    <property type="component" value="Unassembled WGS sequence"/>
</dbReference>